<dbReference type="Pfam" id="PF08534">
    <property type="entry name" value="Redoxin"/>
    <property type="match status" value="1"/>
</dbReference>
<sequence length="200" mass="21994">MKRSAIFCSVFTLVLALAPPAPQPRAFGAAPSTGKAQILLQDLEGRAAPAFDDAARVASVYFFIIHDCPICNTYAPEINRISQDYQTSGIAFHIVYVENDLSRAEAKKHALERRFTCPVLLDPQRRLVKFTGAVTAPEAVVLSPDRKVLYRGRIDNRMLGWSVMHMPNVHDLRDALTAIQNGQAAARPWKPPVGCAISTP</sequence>
<dbReference type="EMBL" id="AP025739">
    <property type="protein sequence ID" value="BDI33835.1"/>
    <property type="molecule type" value="Genomic_DNA"/>
</dbReference>
<dbReference type="PANTHER" id="PTHR43640">
    <property type="entry name" value="OS07G0260300 PROTEIN"/>
    <property type="match status" value="1"/>
</dbReference>
<evidence type="ECO:0000313" key="1">
    <source>
        <dbReference type="EMBL" id="BDI33835.1"/>
    </source>
</evidence>
<reference evidence="1 2" key="1">
    <citation type="journal article" date="2019" name="Int. J. Syst. Evol. Microbiol.">
        <title>Capsulimonas corticalis gen. nov., sp. nov., an aerobic capsulated bacterium, of a novel bacterial order, Capsulimonadales ord. nov., of the class Armatimonadia of the phylum Armatimonadetes.</title>
        <authorList>
            <person name="Li J."/>
            <person name="Kudo C."/>
            <person name="Tonouchi A."/>
        </authorList>
    </citation>
    <scope>NUCLEOTIDE SEQUENCE [LARGE SCALE GENOMIC DNA]</scope>
    <source>
        <strain evidence="1 2">AX-7</strain>
    </source>
</reference>
<evidence type="ECO:0000313" key="2">
    <source>
        <dbReference type="Proteomes" id="UP000287394"/>
    </source>
</evidence>
<gene>
    <name evidence="1" type="ORF">CCAX7_58860</name>
</gene>
<protein>
    <submittedName>
        <fullName evidence="1">Uncharacterized protein</fullName>
    </submittedName>
</protein>
<dbReference type="GO" id="GO:0016491">
    <property type="term" value="F:oxidoreductase activity"/>
    <property type="evidence" value="ECO:0007669"/>
    <property type="project" value="InterPro"/>
</dbReference>
<accession>A0A402CZW4</accession>
<dbReference type="RefSeq" id="WP_165864385.1">
    <property type="nucleotide sequence ID" value="NZ_AP025739.1"/>
</dbReference>
<dbReference type="InterPro" id="IPR013766">
    <property type="entry name" value="Thioredoxin_domain"/>
</dbReference>
<dbReference type="InterPro" id="IPR036249">
    <property type="entry name" value="Thioredoxin-like_sf"/>
</dbReference>
<name>A0A402CZW4_9BACT</name>
<dbReference type="KEGG" id="ccot:CCAX7_58860"/>
<dbReference type="AlphaFoldDB" id="A0A402CZW4"/>
<organism evidence="1 2">
    <name type="scientific">Capsulimonas corticalis</name>
    <dbReference type="NCBI Taxonomy" id="2219043"/>
    <lineage>
        <taxon>Bacteria</taxon>
        <taxon>Bacillati</taxon>
        <taxon>Armatimonadota</taxon>
        <taxon>Armatimonadia</taxon>
        <taxon>Capsulimonadales</taxon>
        <taxon>Capsulimonadaceae</taxon>
        <taxon>Capsulimonas</taxon>
    </lineage>
</organism>
<dbReference type="InterPro" id="IPR047262">
    <property type="entry name" value="PRX-like1"/>
</dbReference>
<dbReference type="SUPFAM" id="SSF52833">
    <property type="entry name" value="Thioredoxin-like"/>
    <property type="match status" value="1"/>
</dbReference>
<dbReference type="Proteomes" id="UP000287394">
    <property type="component" value="Chromosome"/>
</dbReference>
<proteinExistence type="predicted"/>
<dbReference type="PROSITE" id="PS51352">
    <property type="entry name" value="THIOREDOXIN_2"/>
    <property type="match status" value="1"/>
</dbReference>
<keyword evidence="2" id="KW-1185">Reference proteome</keyword>
<dbReference type="InterPro" id="IPR013740">
    <property type="entry name" value="Redoxin"/>
</dbReference>
<dbReference type="PANTHER" id="PTHR43640:SF1">
    <property type="entry name" value="THIOREDOXIN-DEPENDENT PEROXIREDOXIN"/>
    <property type="match status" value="1"/>
</dbReference>
<dbReference type="Gene3D" id="3.40.30.10">
    <property type="entry name" value="Glutaredoxin"/>
    <property type="match status" value="1"/>
</dbReference>